<evidence type="ECO:0000256" key="1">
    <source>
        <dbReference type="SAM" id="MobiDB-lite"/>
    </source>
</evidence>
<gene>
    <name evidence="2" type="ORF">EEDITHA_LOCUS5638</name>
</gene>
<comment type="caution">
    <text evidence="2">The sequence shown here is derived from an EMBL/GenBank/DDBJ whole genome shotgun (WGS) entry which is preliminary data.</text>
</comment>
<dbReference type="EMBL" id="CAKOGL010000008">
    <property type="protein sequence ID" value="CAH2089600.1"/>
    <property type="molecule type" value="Genomic_DNA"/>
</dbReference>
<accession>A0AAU9TYP4</accession>
<feature type="region of interest" description="Disordered" evidence="1">
    <location>
        <begin position="1"/>
        <end position="23"/>
    </location>
</feature>
<reference evidence="2" key="1">
    <citation type="submission" date="2022-03" db="EMBL/GenBank/DDBJ databases">
        <authorList>
            <person name="Tunstrom K."/>
        </authorList>
    </citation>
    <scope>NUCLEOTIDE SEQUENCE</scope>
</reference>
<dbReference type="AlphaFoldDB" id="A0AAU9TYP4"/>
<evidence type="ECO:0000313" key="2">
    <source>
        <dbReference type="EMBL" id="CAH2089600.1"/>
    </source>
</evidence>
<dbReference type="Proteomes" id="UP001153954">
    <property type="component" value="Unassembled WGS sequence"/>
</dbReference>
<protein>
    <submittedName>
        <fullName evidence="2">Uncharacterized protein</fullName>
    </submittedName>
</protein>
<organism evidence="2 3">
    <name type="scientific">Euphydryas editha</name>
    <name type="common">Edith's checkerspot</name>
    <dbReference type="NCBI Taxonomy" id="104508"/>
    <lineage>
        <taxon>Eukaryota</taxon>
        <taxon>Metazoa</taxon>
        <taxon>Ecdysozoa</taxon>
        <taxon>Arthropoda</taxon>
        <taxon>Hexapoda</taxon>
        <taxon>Insecta</taxon>
        <taxon>Pterygota</taxon>
        <taxon>Neoptera</taxon>
        <taxon>Endopterygota</taxon>
        <taxon>Lepidoptera</taxon>
        <taxon>Glossata</taxon>
        <taxon>Ditrysia</taxon>
        <taxon>Papilionoidea</taxon>
        <taxon>Nymphalidae</taxon>
        <taxon>Nymphalinae</taxon>
        <taxon>Euphydryas</taxon>
    </lineage>
</organism>
<sequence length="547" mass="63815">MCKRRKQGGKQKERQKKKRRARKTQTCCQKCRRKICNWLCRKIKRCIKKKVFGIPDPQLDDFEIGGINLGSVRDNLKINKSEKSLKKDTEISVVNKPTIITLFRKKQNKYSKSNPIKNAIINEYDRYSVSKSIGSKVKSFINDFKERNLYLDVSKDSKLGLNKDEKESIRKLAKKYGKESYENLKKRFLLTASKSVLFRNMINDYKKGNFSLHGLKNKNIKDLNNLNSQDFNRLLVEYESQKKNEISDRKSRGLSMFKNVDSKYKKISIKNLELVKDMKSYELKNKFSLSKSKQKILGNMIDDYKKGKISLSAMRRDVNKDLRVINKENLNVMLDYYKRKKSSIHVPIIKQSKLKQIKSDFREKIASLEMFTNNEAIAMVLLAVIRCEIKTESCTCSSNDINTQNEPLIQKMKNIEITDHVTEKKRKRCCPYNYDGKLCRAVGDRVLCGYNRNIGGPENREGDIELKNGCRIRKGRLECGYNQPPFLNSRRPPVYDYAAPEEVEKTSDVDVPSKEEKVEKLSYKSTNMPRLTTRCLEIKERIVCRKV</sequence>
<evidence type="ECO:0000313" key="3">
    <source>
        <dbReference type="Proteomes" id="UP001153954"/>
    </source>
</evidence>
<proteinExistence type="predicted"/>
<name>A0AAU9TYP4_EUPED</name>
<keyword evidence="3" id="KW-1185">Reference proteome</keyword>